<dbReference type="GO" id="GO:0006508">
    <property type="term" value="P:proteolysis"/>
    <property type="evidence" value="ECO:0007669"/>
    <property type="project" value="InterPro"/>
</dbReference>
<feature type="chain" id="PRO_5003954111" description="Gingipain domain-containing protein" evidence="2">
    <location>
        <begin position="23"/>
        <end position="1182"/>
    </location>
</feature>
<accession>L1N0U3</accession>
<dbReference type="Gene3D" id="3.40.50.1460">
    <property type="match status" value="1"/>
</dbReference>
<evidence type="ECO:0000313" key="5">
    <source>
        <dbReference type="Proteomes" id="UP000010433"/>
    </source>
</evidence>
<comment type="caution">
    <text evidence="4">The sequence shown here is derived from an EMBL/GenBank/DDBJ whole genome shotgun (WGS) entry which is preliminary data.</text>
</comment>
<feature type="signal peptide" evidence="2">
    <location>
        <begin position="1"/>
        <end position="22"/>
    </location>
</feature>
<dbReference type="AlphaFoldDB" id="L1N0U3"/>
<evidence type="ECO:0000256" key="2">
    <source>
        <dbReference type="SAM" id="SignalP"/>
    </source>
</evidence>
<dbReference type="Pfam" id="PF01364">
    <property type="entry name" value="Peptidase_C25"/>
    <property type="match status" value="1"/>
</dbReference>
<dbReference type="InterPro" id="IPR001769">
    <property type="entry name" value="Gingipain"/>
</dbReference>
<organism evidence="4 5">
    <name type="scientific">Hoylesella saccharolytica F0055</name>
    <dbReference type="NCBI Taxonomy" id="1127699"/>
    <lineage>
        <taxon>Bacteria</taxon>
        <taxon>Pseudomonadati</taxon>
        <taxon>Bacteroidota</taxon>
        <taxon>Bacteroidia</taxon>
        <taxon>Bacteroidales</taxon>
        <taxon>Prevotellaceae</taxon>
        <taxon>Hoylesella</taxon>
    </lineage>
</organism>
<dbReference type="Proteomes" id="UP000010433">
    <property type="component" value="Unassembled WGS sequence"/>
</dbReference>
<sequence>MKKFLKYIFVVALLLFCMQTEAQRFFNLTATEVEVDTMLPHFGYSVPLEGRYQDSVYTVSIVYPDFVDMTIADITNYNRLSGAMLPELPVLTQRIVTDRKRASLEVSFCPLVFRNHRYQALAGFMLKVEAKALTRSMHRSQVLTRTGAAGARYADNSVLATGRWAKIRVPATGVYQLSEALIRKAGFTDLSKVKIYGYGGHLQNEKLTEADLIAYDDLKELATCTVNGRRLFYAKGPVSWASAGDVTRIRNPYSDYGYYFLTQTDGAPLTVDSDAFLQSFYPGNDDYHVLHEVDNFAWFQGGRNLFEDTPIAKGTSKTYTLASTARTSTGKVSVVLSAGMAGSASIKVNGREVGQINIVLSQYDKGNAAGKTFQVDNLSANNEVEITTTQGGPIRLDYIQLTLSEPKPAPDLAAATFPVPEYVHTITNQNLHADGPADMVIIIPTSQKLLSQAQRLKAFREKNDGLRVRIVPSDELFNEFSSGTPDANAYRRYLKMLYDRADTDADMPRYLLLFGDCAWDNRMNTSEWRQARTEDYLLCFESENSFNEVLCYVDDGFFGLLDDGEGVAPDKSDKLDLAVGRFPVTTEEEAKILVDKTISYALNDQAGAWQNTLVFMGDDGNNNLHMTDLNDAAEDVAARYPGYVIKKIMWDTFKRESSSTGYTYPDVTTAIKQYQASGALIMDYAGHGRADQISHEAVLKLNDFKNFSNKRLPLWITASCDIMPFDGTIPTIGETALLNKNGGAVAFFGTTRTVYAYYNKKINMTYLRYVLSKINGKPVTIGEAQRLAKNLMITGGQDLTENKLQYSLLGDPALTLNMPTERVVIDSINGIPVGSSSARASLKAGSLVRVQGHIDGHEGFNGVVSGMVRDKKERIVCRLNDTSDEGAERPFTYTDRTKILYNGSDSVKNGRFSFLFAVPKDIDYESGTGLMNVYAVNNDHTIAANGYSESFTVGGSDIAGNDSIGPSIFCYLNSPEFTDGGSVNARPYFVAKITDKDGLNTTGSGAGHDLQLTIDGDMSKTYSLNDYFVYDFGSYTKGSVGFIIPFLSEGRHTLTFRAWDILNNSSTTSLNFHVVEGMGAGDVNIIATDNPAVTSTTFIVTHNMGNAPADVEIEVYDRSGRKLWTGVETNVTDMNGYTRSWDLMISGGGRLQPGIYFYRAKLTVQGSSKLSKARKLIVIGNK</sequence>
<reference evidence="4 5" key="1">
    <citation type="submission" date="2012-05" db="EMBL/GenBank/DDBJ databases">
        <authorList>
            <person name="Weinstock G."/>
            <person name="Sodergren E."/>
            <person name="Lobos E.A."/>
            <person name="Fulton L."/>
            <person name="Fulton R."/>
            <person name="Courtney L."/>
            <person name="Fronick C."/>
            <person name="O'Laughlin M."/>
            <person name="Godfrey J."/>
            <person name="Wilson R.M."/>
            <person name="Miner T."/>
            <person name="Farmer C."/>
            <person name="Delehaunty K."/>
            <person name="Cordes M."/>
            <person name="Minx P."/>
            <person name="Tomlinson C."/>
            <person name="Chen J."/>
            <person name="Wollam A."/>
            <person name="Pepin K.H."/>
            <person name="Bhonagiri V."/>
            <person name="Zhang X."/>
            <person name="Suruliraj S."/>
            <person name="Warren W."/>
            <person name="Mitreva M."/>
            <person name="Mardis E.R."/>
            <person name="Wilson R.K."/>
        </authorList>
    </citation>
    <scope>NUCLEOTIDE SEQUENCE [LARGE SCALE GENOMIC DNA]</scope>
    <source>
        <strain evidence="4 5">F0055</strain>
    </source>
</reference>
<evidence type="ECO:0000256" key="1">
    <source>
        <dbReference type="ARBA" id="ARBA00022729"/>
    </source>
</evidence>
<feature type="domain" description="Gingipain" evidence="3">
    <location>
        <begin position="440"/>
        <end position="816"/>
    </location>
</feature>
<dbReference type="PATRIC" id="fig|1127699.3.peg.2142"/>
<dbReference type="SUPFAM" id="SSF52129">
    <property type="entry name" value="Caspase-like"/>
    <property type="match status" value="1"/>
</dbReference>
<dbReference type="InterPro" id="IPR029031">
    <property type="entry name" value="Gingipain_N_sf"/>
</dbReference>
<gene>
    <name evidence="4" type="ORF">HMPREF9151_02342</name>
</gene>
<name>L1N0U3_9BACT</name>
<dbReference type="EMBL" id="AMEP01000150">
    <property type="protein sequence ID" value="EKX96859.1"/>
    <property type="molecule type" value="Genomic_DNA"/>
</dbReference>
<evidence type="ECO:0000259" key="3">
    <source>
        <dbReference type="Pfam" id="PF01364"/>
    </source>
</evidence>
<dbReference type="Gene3D" id="3.40.50.10390">
    <property type="entry name" value="Gingipain r, domain 1"/>
    <property type="match status" value="1"/>
</dbReference>
<keyword evidence="5" id="KW-1185">Reference proteome</keyword>
<dbReference type="InterPro" id="IPR029030">
    <property type="entry name" value="Caspase-like_dom_sf"/>
</dbReference>
<protein>
    <recommendedName>
        <fullName evidence="3">Gingipain domain-containing protein</fullName>
    </recommendedName>
</protein>
<dbReference type="Gene3D" id="2.60.40.4070">
    <property type="match status" value="1"/>
</dbReference>
<dbReference type="GO" id="GO:0008234">
    <property type="term" value="F:cysteine-type peptidase activity"/>
    <property type="evidence" value="ECO:0007669"/>
    <property type="project" value="InterPro"/>
</dbReference>
<dbReference type="RefSeq" id="WP_009161202.1">
    <property type="nucleotide sequence ID" value="NZ_KB290963.1"/>
</dbReference>
<keyword evidence="1 2" id="KW-0732">Signal</keyword>
<dbReference type="NCBIfam" id="NF033707">
    <property type="entry name" value="T9SS_sortase"/>
    <property type="match status" value="1"/>
</dbReference>
<dbReference type="STRING" id="1127699.HMPREF9151_02342"/>
<proteinExistence type="predicted"/>
<dbReference type="CDD" id="cd02258">
    <property type="entry name" value="Peptidase_C25_N"/>
    <property type="match status" value="1"/>
</dbReference>
<dbReference type="HOGENOM" id="CLU_004870_0_0_10"/>
<evidence type="ECO:0000313" key="4">
    <source>
        <dbReference type="EMBL" id="EKX96859.1"/>
    </source>
</evidence>